<dbReference type="PANTHER" id="PTHR43539:SF78">
    <property type="entry name" value="FLAVIN-CONTAINING MONOOXYGENASE"/>
    <property type="match status" value="1"/>
</dbReference>
<dbReference type="SUPFAM" id="SSF51905">
    <property type="entry name" value="FAD/NAD(P)-binding domain"/>
    <property type="match status" value="1"/>
</dbReference>
<name>A0A0E4G049_9BRAD</name>
<evidence type="ECO:0000313" key="3">
    <source>
        <dbReference type="Proteomes" id="UP000063308"/>
    </source>
</evidence>
<sequence length="495" mass="54443">MLKCACNRQSADGHETLQSVSRITLRSTHNLPPLSLRRDSIDGSYLKSFCVNLLKVTSARPKTVTGEEVMSDVDLPVAVIGAGPFGVSTAAYLRSRGVEFRIFGSPMHRWRTQMPAGMLLKSEGFASNLADPAGRRTLQQFCEEEALPYEGIPVSRETFSRYAVAFQQRLVPMVEDVSVTMLDRQTNRFQLRLATGEEVRAKKVVVATGLSHAEYIPAKLAKLPAELLSHSSNHHDLDKFKGREVVVIGGGQSALETAALLNEAQATVTLLVRRSSIEWHDIPKPGPRSLWQRLRRPESPMGNGLKLWLCAAAPLAFYHLPEQIRVDVVRTYGQRRGTSLEVLGPSGSWWLKERVVGRVPILLGQGVREAEAKGSKVVLHVDGPEGTSRQLIADHVIAATGYRFNVGSLPFLSQRLISELRCVQDAPSLSPSFESSIPGLYFTGIASAYNFGPVMRFLCGTQYAAERISSAIGREQRRSPSSVSVEIASTRNRTV</sequence>
<reference evidence="2 3" key="1">
    <citation type="submission" date="2014-11" db="EMBL/GenBank/DDBJ databases">
        <title>Symbiosis island explosion on the genome of extra-slow-growing strains of soybean bradyrhizobia with massive insertion sequences.</title>
        <authorList>
            <person name="Iida T."/>
            <person name="Minamisawa K."/>
        </authorList>
    </citation>
    <scope>NUCLEOTIDE SEQUENCE [LARGE SCALE GENOMIC DNA]</scope>
    <source>
        <strain evidence="2 3">NK6</strain>
    </source>
</reference>
<dbReference type="GO" id="GO:0050660">
    <property type="term" value="F:flavin adenine dinucleotide binding"/>
    <property type="evidence" value="ECO:0007669"/>
    <property type="project" value="TreeGrafter"/>
</dbReference>
<proteinExistence type="predicted"/>
<organism evidence="2 3">
    <name type="scientific">Bradyrhizobium diazoefficiens</name>
    <dbReference type="NCBI Taxonomy" id="1355477"/>
    <lineage>
        <taxon>Bacteria</taxon>
        <taxon>Pseudomonadati</taxon>
        <taxon>Pseudomonadota</taxon>
        <taxon>Alphaproteobacteria</taxon>
        <taxon>Hyphomicrobiales</taxon>
        <taxon>Nitrobacteraceae</taxon>
        <taxon>Bradyrhizobium</taxon>
    </lineage>
</organism>
<dbReference type="InterPro" id="IPR050982">
    <property type="entry name" value="Auxin_biosynth/cation_transpt"/>
</dbReference>
<keyword evidence="1" id="KW-0560">Oxidoreductase</keyword>
<dbReference type="PRINTS" id="PR00469">
    <property type="entry name" value="PNDRDTASEII"/>
</dbReference>
<dbReference type="PRINTS" id="PR00368">
    <property type="entry name" value="FADPNR"/>
</dbReference>
<gene>
    <name evidence="2" type="ORF">NK6_9383</name>
</gene>
<dbReference type="PANTHER" id="PTHR43539">
    <property type="entry name" value="FLAVIN-BINDING MONOOXYGENASE-LIKE PROTEIN (AFU_ORTHOLOGUE AFUA_4G09220)"/>
    <property type="match status" value="1"/>
</dbReference>
<dbReference type="Gene3D" id="3.50.50.60">
    <property type="entry name" value="FAD/NAD(P)-binding domain"/>
    <property type="match status" value="1"/>
</dbReference>
<evidence type="ECO:0000313" key="2">
    <source>
        <dbReference type="EMBL" id="BAR62522.1"/>
    </source>
</evidence>
<dbReference type="Proteomes" id="UP000063308">
    <property type="component" value="Chromosome"/>
</dbReference>
<dbReference type="InterPro" id="IPR036188">
    <property type="entry name" value="FAD/NAD-bd_sf"/>
</dbReference>
<dbReference type="EMBL" id="AP014685">
    <property type="protein sequence ID" value="BAR62522.1"/>
    <property type="molecule type" value="Genomic_DNA"/>
</dbReference>
<dbReference type="Pfam" id="PF13738">
    <property type="entry name" value="Pyr_redox_3"/>
    <property type="match status" value="1"/>
</dbReference>
<evidence type="ECO:0000256" key="1">
    <source>
        <dbReference type="ARBA" id="ARBA00023002"/>
    </source>
</evidence>
<evidence type="ECO:0008006" key="4">
    <source>
        <dbReference type="Google" id="ProtNLM"/>
    </source>
</evidence>
<dbReference type="AlphaFoldDB" id="A0A0E4G049"/>
<protein>
    <recommendedName>
        <fullName evidence="4">NAD(P)/FAD-dependent oxidoreductase</fullName>
    </recommendedName>
</protein>
<dbReference type="GO" id="GO:0004497">
    <property type="term" value="F:monooxygenase activity"/>
    <property type="evidence" value="ECO:0007669"/>
    <property type="project" value="TreeGrafter"/>
</dbReference>
<accession>A0A0E4G049</accession>